<name>A0A2P1PW40_9GAMM</name>
<dbReference type="AlphaFoldDB" id="A0A2P1PW40"/>
<reference evidence="5 6" key="2">
    <citation type="submission" date="2018-03" db="EMBL/GenBank/DDBJ databases">
        <authorList>
            <person name="Keele B.F."/>
        </authorList>
    </citation>
    <scope>NUCLEOTIDE SEQUENCE [LARGE SCALE GENOMIC DNA]</scope>
    <source>
        <strain evidence="5 6">D13</strain>
    </source>
</reference>
<keyword evidence="3" id="KW-0732">Signal</keyword>
<dbReference type="GO" id="GO:0016787">
    <property type="term" value="F:hydrolase activity"/>
    <property type="evidence" value="ECO:0007669"/>
    <property type="project" value="UniProtKB-KW"/>
</dbReference>
<evidence type="ECO:0000256" key="2">
    <source>
        <dbReference type="SAM" id="MobiDB-lite"/>
    </source>
</evidence>
<reference evidence="5 6" key="1">
    <citation type="submission" date="2018-03" db="EMBL/GenBank/DDBJ databases">
        <title>Ahniella affigens gen. nov., sp. nov., a gammaproteobacterium isolated from sandy soil near a stream.</title>
        <authorList>
            <person name="Ko Y."/>
            <person name="Kim J.-H."/>
        </authorList>
    </citation>
    <scope>NUCLEOTIDE SEQUENCE [LARGE SCALE GENOMIC DNA]</scope>
    <source>
        <strain evidence="5 6">D13</strain>
    </source>
</reference>
<dbReference type="InterPro" id="IPR031778">
    <property type="entry name" value="Sortilin_N"/>
</dbReference>
<evidence type="ECO:0000313" key="6">
    <source>
        <dbReference type="Proteomes" id="UP000241074"/>
    </source>
</evidence>
<dbReference type="PANTHER" id="PTHR12106:SF27">
    <property type="entry name" value="SORTILIN-RELATED RECEPTOR"/>
    <property type="match status" value="1"/>
</dbReference>
<dbReference type="PANTHER" id="PTHR12106">
    <property type="entry name" value="SORTILIN RELATED"/>
    <property type="match status" value="1"/>
</dbReference>
<feature type="chain" id="PRO_5015147420" evidence="3">
    <location>
        <begin position="22"/>
        <end position="978"/>
    </location>
</feature>
<evidence type="ECO:0000259" key="4">
    <source>
        <dbReference type="Pfam" id="PF15902"/>
    </source>
</evidence>
<evidence type="ECO:0000256" key="1">
    <source>
        <dbReference type="ARBA" id="ARBA00022737"/>
    </source>
</evidence>
<feature type="signal peptide" evidence="3">
    <location>
        <begin position="1"/>
        <end position="21"/>
    </location>
</feature>
<dbReference type="InterPro" id="IPR050310">
    <property type="entry name" value="VPS10-sortilin"/>
</dbReference>
<protein>
    <submittedName>
        <fullName evidence="5">Glycosyl hydrolase</fullName>
    </submittedName>
</protein>
<gene>
    <name evidence="5" type="ORF">C7S18_18660</name>
</gene>
<dbReference type="RefSeq" id="WP_170113349.1">
    <property type="nucleotide sequence ID" value="NZ_CP027860.1"/>
</dbReference>
<evidence type="ECO:0000313" key="5">
    <source>
        <dbReference type="EMBL" id="AVP99067.1"/>
    </source>
</evidence>
<keyword evidence="6" id="KW-1185">Reference proteome</keyword>
<dbReference type="EMBL" id="CP027860">
    <property type="protein sequence ID" value="AVP99067.1"/>
    <property type="molecule type" value="Genomic_DNA"/>
</dbReference>
<dbReference type="SUPFAM" id="SSF50939">
    <property type="entry name" value="Sialidases"/>
    <property type="match status" value="2"/>
</dbReference>
<dbReference type="Pfam" id="PF15902">
    <property type="entry name" value="Sortilin-Vps10"/>
    <property type="match status" value="1"/>
</dbReference>
<dbReference type="InterPro" id="IPR036278">
    <property type="entry name" value="Sialidase_sf"/>
</dbReference>
<feature type="compositionally biased region" description="Basic and acidic residues" evidence="2">
    <location>
        <begin position="961"/>
        <end position="978"/>
    </location>
</feature>
<proteinExistence type="predicted"/>
<dbReference type="KEGG" id="xba:C7S18_18660"/>
<keyword evidence="1" id="KW-0677">Repeat</keyword>
<keyword evidence="5" id="KW-0378">Hydrolase</keyword>
<dbReference type="InterPro" id="IPR015943">
    <property type="entry name" value="WD40/YVTN_repeat-like_dom_sf"/>
</dbReference>
<feature type="domain" description="Sortilin N-terminal" evidence="4">
    <location>
        <begin position="711"/>
        <end position="791"/>
    </location>
</feature>
<dbReference type="Gene3D" id="2.130.10.10">
    <property type="entry name" value="YVTN repeat-like/Quinoprotein amine dehydrogenase"/>
    <property type="match status" value="4"/>
</dbReference>
<sequence>MSKTPLAGFIAALLIPALAPALDSKDANDPHWQAYAAHQKMVAASKLNGLNWRSIGPTIQGGRVVDVEVVPGEPYSFYLAYATGGVWKTTNNGVSFAPLSDRLPSMVTGDIAVDPSNPNRLWIGSGEANSARSNYGGMGVFVSDDGGANFRHAGLTDVDRIARIVVHPKNGNHVCVAALGKLYSEGGRRGVLCSDDAGASWNHVLKTEGYTGAIDLAFDPNQSDTLYAATWERSRKPWNLNESGPGSGVWKSTDGGKTWTKLGNGFPQGKHVGRIGLAVSTTPGVLYASVDNWDDLPASEQDLGDRPLTPRRLKTMSKDEFLRQDPDEIEAFIRSNDFDVSIDAKSLIADIKSDKLKVADLVAALNDAEAALFNADVRGLEIYRSEDGGASWKRTHDKPLTEVTYTYGYYFGQIRVSPTDANRIYVTGVPMVTSADGGKTFSGLNDPDVHVDHHAWWIDTSNPQRIINGNDGGADISYDGGKTWLKLDAQPVGQFYTINVDMAEPYNVYGGLQDNGTVKGSSKSRWELGEDFQFIGGGDGMHVAVDPRDNSAYTGYQFGYYRKEGEGGGEVRPREKLGEPALRYNWNTPVVLSKHNPDIVYFGANKLFRSMDRGKHWTAISDDLTVSKVRGDVPFATITSISESTKQFGLIWAGTDDGQVWVTTGGGNDWRNVSAGLPGKWVSRVVASSHQRDRAYLAMNAYREDSITPYLWVSEDLGKTWQSIAANLPQETINVVREDPVSENVLYVGTDRSVYVSLDRGQSWQVMNSGLPNVPVHDLMVHPRDRELVAGTHGRSAFVIDVLPVQELSAKVQAEPLHVFYIDKLSASREWRARPSLWFDESAYLPQVTVSYWAAAAGTVSVAIVDSNGHTVQNVSQDAKAGLNQLTWNAQVDQALALKAEAAASKKAGKPKSTEGELAKHPYAESVRLGHRLLALPGAYTLKFTQGRHHAEGSLQIDAPEPFRARAPDAPKLRGRDD</sequence>
<organism evidence="5 6">
    <name type="scientific">Ahniella affigens</name>
    <dbReference type="NCBI Taxonomy" id="2021234"/>
    <lineage>
        <taxon>Bacteria</taxon>
        <taxon>Pseudomonadati</taxon>
        <taxon>Pseudomonadota</taxon>
        <taxon>Gammaproteobacteria</taxon>
        <taxon>Lysobacterales</taxon>
        <taxon>Rhodanobacteraceae</taxon>
        <taxon>Ahniella</taxon>
    </lineage>
</organism>
<feature type="region of interest" description="Disordered" evidence="2">
    <location>
        <begin position="951"/>
        <end position="978"/>
    </location>
</feature>
<dbReference type="Proteomes" id="UP000241074">
    <property type="component" value="Chromosome"/>
</dbReference>
<accession>A0A2P1PW40</accession>
<evidence type="ECO:0000256" key="3">
    <source>
        <dbReference type="SAM" id="SignalP"/>
    </source>
</evidence>